<dbReference type="InterPro" id="IPR026337">
    <property type="entry name" value="AKG_HExxH"/>
</dbReference>
<sequence>MVLRALATRGPRWFDGLARPLAASRWRAVTETTGLDRRTYGTVRYLAADASVPRADLASVPLPAAFASDGSVSVEALRGEPLRRYAGLGLDFHADGEAQAALLRKRLLEAFDRLAQVPGAAAAIGAVLAVLHVVRPEGPDYDVSYSDPDLPFSVFVGIDHRPAANGALRLAEGILHECMHLQLSLVEGTVPMVAGADERLHSPWQGTMRPVQGILHGLYVFRVIQDFHRALLEAGSLTEAERAYLGRRIAGIEEEAVAVRDLAGSRDLTPAGRELAVLLLAS</sequence>
<dbReference type="NCBIfam" id="TIGR04267">
    <property type="entry name" value="mod_HExxH"/>
    <property type="match status" value="1"/>
</dbReference>
<evidence type="ECO:0000313" key="2">
    <source>
        <dbReference type="Proteomes" id="UP001404845"/>
    </source>
</evidence>
<gene>
    <name evidence="1" type="ORF">PUR21_21760</name>
</gene>
<accession>A0ABU9ZG31</accession>
<comment type="caution">
    <text evidence="1">The sequence shown here is derived from an EMBL/GenBank/DDBJ whole genome shotgun (WGS) entry which is preliminary data.</text>
</comment>
<evidence type="ECO:0000313" key="1">
    <source>
        <dbReference type="EMBL" id="MEN3230233.1"/>
    </source>
</evidence>
<proteinExistence type="predicted"/>
<keyword evidence="2" id="KW-1185">Reference proteome</keyword>
<reference evidence="1 2" key="1">
    <citation type="journal article" date="2023" name="PLoS ONE">
        <title>Complete genome assembly of Hawai'i environmental nontuberculous mycobacteria reveals unexpected co-isolation with methylobacteria.</title>
        <authorList>
            <person name="Hendrix J."/>
            <person name="Epperson L.E."/>
            <person name="Tong E.I."/>
            <person name="Chan Y.L."/>
            <person name="Hasan N.A."/>
            <person name="Dawrs S.N."/>
            <person name="Norton G.J."/>
            <person name="Virdi R."/>
            <person name="Crooks J.L."/>
            <person name="Chan E.D."/>
            <person name="Honda J.R."/>
            <person name="Strong M."/>
        </authorList>
    </citation>
    <scope>NUCLEOTIDE SEQUENCE [LARGE SCALE GENOMIC DNA]</scope>
    <source>
        <strain evidence="1 2">NJH_HI01</strain>
    </source>
</reference>
<protein>
    <submittedName>
        <fullName evidence="1">HEXXH motif-containing putative peptide modification protein</fullName>
    </submittedName>
</protein>
<dbReference type="RefSeq" id="WP_345971649.1">
    <property type="nucleotide sequence ID" value="NZ_JAQYXL010000001.1"/>
</dbReference>
<dbReference type="Proteomes" id="UP001404845">
    <property type="component" value="Unassembled WGS sequence"/>
</dbReference>
<name>A0ABU9ZG31_9HYPH</name>
<dbReference type="EMBL" id="JAQYXL010000001">
    <property type="protein sequence ID" value="MEN3230233.1"/>
    <property type="molecule type" value="Genomic_DNA"/>
</dbReference>
<organism evidence="1 2">
    <name type="scientific">Methylorubrum rhodesianum</name>
    <dbReference type="NCBI Taxonomy" id="29427"/>
    <lineage>
        <taxon>Bacteria</taxon>
        <taxon>Pseudomonadati</taxon>
        <taxon>Pseudomonadota</taxon>
        <taxon>Alphaproteobacteria</taxon>
        <taxon>Hyphomicrobiales</taxon>
        <taxon>Methylobacteriaceae</taxon>
        <taxon>Methylorubrum</taxon>
    </lineage>
</organism>